<organism evidence="1 2">
    <name type="scientific">Exidia glandulosa HHB12029</name>
    <dbReference type="NCBI Taxonomy" id="1314781"/>
    <lineage>
        <taxon>Eukaryota</taxon>
        <taxon>Fungi</taxon>
        <taxon>Dikarya</taxon>
        <taxon>Basidiomycota</taxon>
        <taxon>Agaricomycotina</taxon>
        <taxon>Agaricomycetes</taxon>
        <taxon>Auriculariales</taxon>
        <taxon>Exidiaceae</taxon>
        <taxon>Exidia</taxon>
    </lineage>
</organism>
<evidence type="ECO:0000313" key="2">
    <source>
        <dbReference type="Proteomes" id="UP000077266"/>
    </source>
</evidence>
<dbReference type="AlphaFoldDB" id="A0A166BDE1"/>
<dbReference type="InParanoid" id="A0A166BDE1"/>
<protein>
    <submittedName>
        <fullName evidence="1">Uncharacterized protein</fullName>
    </submittedName>
</protein>
<name>A0A166BDE1_EXIGL</name>
<dbReference type="Proteomes" id="UP000077266">
    <property type="component" value="Unassembled WGS sequence"/>
</dbReference>
<reference evidence="1 2" key="1">
    <citation type="journal article" date="2016" name="Mol. Biol. Evol.">
        <title>Comparative Genomics of Early-Diverging Mushroom-Forming Fungi Provides Insights into the Origins of Lignocellulose Decay Capabilities.</title>
        <authorList>
            <person name="Nagy L.G."/>
            <person name="Riley R."/>
            <person name="Tritt A."/>
            <person name="Adam C."/>
            <person name="Daum C."/>
            <person name="Floudas D."/>
            <person name="Sun H."/>
            <person name="Yadav J.S."/>
            <person name="Pangilinan J."/>
            <person name="Larsson K.H."/>
            <person name="Matsuura K."/>
            <person name="Barry K."/>
            <person name="Labutti K."/>
            <person name="Kuo R."/>
            <person name="Ohm R.A."/>
            <person name="Bhattacharya S.S."/>
            <person name="Shirouzu T."/>
            <person name="Yoshinaga Y."/>
            <person name="Martin F.M."/>
            <person name="Grigoriev I.V."/>
            <person name="Hibbett D.S."/>
        </authorList>
    </citation>
    <scope>NUCLEOTIDE SEQUENCE [LARGE SCALE GENOMIC DNA]</scope>
    <source>
        <strain evidence="1 2">HHB12029</strain>
    </source>
</reference>
<accession>A0A166BDE1</accession>
<gene>
    <name evidence="1" type="ORF">EXIGLDRAFT_761985</name>
</gene>
<evidence type="ECO:0000313" key="1">
    <source>
        <dbReference type="EMBL" id="KZW00120.1"/>
    </source>
</evidence>
<proteinExistence type="predicted"/>
<dbReference type="EMBL" id="KV425903">
    <property type="protein sequence ID" value="KZW00120.1"/>
    <property type="molecule type" value="Genomic_DNA"/>
</dbReference>
<dbReference type="OrthoDB" id="423283at2759"/>
<sequence>MLLDALTAANLDVHANSKAAVMQVGTFATLVKRLQESLTRMELFEMRVATLH</sequence>
<keyword evidence="2" id="KW-1185">Reference proteome</keyword>